<keyword evidence="2" id="KW-1185">Reference proteome</keyword>
<dbReference type="AlphaFoldDB" id="A0A1Y6K3A6"/>
<dbReference type="EMBL" id="LT859958">
    <property type="protein sequence ID" value="SMX53348.1"/>
    <property type="molecule type" value="Genomic_DNA"/>
</dbReference>
<gene>
    <name evidence="1" type="ORF">CFX1CAM_0282</name>
</gene>
<evidence type="ECO:0000313" key="2">
    <source>
        <dbReference type="Proteomes" id="UP000195514"/>
    </source>
</evidence>
<accession>A0A1Y6K3A6</accession>
<protein>
    <submittedName>
        <fullName evidence="1">Uncharacterized protein</fullName>
    </submittedName>
</protein>
<sequence length="65" mass="7055">MLRQTHGVFMSSKKKSNLNPGGLGFNFGLLRQTPCNINPGGLKVLIFGLFCQTPGVFMSGRENPT</sequence>
<dbReference type="Proteomes" id="UP000195514">
    <property type="component" value="Chromosome I"/>
</dbReference>
<reference evidence="2" key="1">
    <citation type="submission" date="2017-05" db="EMBL/GenBank/DDBJ databases">
        <authorList>
            <person name="Kirkegaard R."/>
            <person name="Mcilroy J S."/>
        </authorList>
    </citation>
    <scope>NUCLEOTIDE SEQUENCE [LARGE SCALE GENOMIC DNA]</scope>
</reference>
<proteinExistence type="predicted"/>
<name>A0A1Y6K3A6_9CHLR</name>
<evidence type="ECO:0000313" key="1">
    <source>
        <dbReference type="EMBL" id="SMX53348.1"/>
    </source>
</evidence>
<dbReference type="KEGG" id="abat:CFX1CAM_0282"/>
<organism evidence="1 2">
    <name type="scientific">Candidatus Brevifilum fermentans</name>
    <dbReference type="NCBI Taxonomy" id="1986204"/>
    <lineage>
        <taxon>Bacteria</taxon>
        <taxon>Bacillati</taxon>
        <taxon>Chloroflexota</taxon>
        <taxon>Anaerolineae</taxon>
        <taxon>Anaerolineales</taxon>
        <taxon>Anaerolineaceae</taxon>
        <taxon>Candidatus Brevifilum</taxon>
    </lineage>
</organism>